<gene>
    <name evidence="2" type="ORF">AB1Y20_018319</name>
</gene>
<feature type="compositionally biased region" description="Basic and acidic residues" evidence="1">
    <location>
        <begin position="1"/>
        <end position="24"/>
    </location>
</feature>
<dbReference type="Gene3D" id="3.30.450.50">
    <property type="entry name" value="Longin domain"/>
    <property type="match status" value="1"/>
</dbReference>
<name>A0AB34JP93_PRYPA</name>
<comment type="caution">
    <text evidence="2">The sequence shown here is derived from an EMBL/GenBank/DDBJ whole genome shotgun (WGS) entry which is preliminary data.</text>
</comment>
<sequence>MVGEEVVRKAAAREAEVREAEVSAHGEAAQKAATESLSKSARPLLRDTCDKFKDPDSFDRVLSCTKEVDEVRGILHGTVGQLLSNQDNLEVLEDKAEDLRTSGDNERGSVEGGGGEGGRGE</sequence>
<keyword evidence="3" id="KW-1185">Reference proteome</keyword>
<reference evidence="2 3" key="1">
    <citation type="journal article" date="2024" name="Science">
        <title>Giant polyketide synthase enzymes in the biosynthesis of giant marine polyether toxins.</title>
        <authorList>
            <person name="Fallon T.R."/>
            <person name="Shende V.V."/>
            <person name="Wierzbicki I.H."/>
            <person name="Pendleton A.L."/>
            <person name="Watervoot N.F."/>
            <person name="Auber R.P."/>
            <person name="Gonzalez D.J."/>
            <person name="Wisecaver J.H."/>
            <person name="Moore B.S."/>
        </authorList>
    </citation>
    <scope>NUCLEOTIDE SEQUENCE [LARGE SCALE GENOMIC DNA]</scope>
    <source>
        <strain evidence="2 3">12B1</strain>
    </source>
</reference>
<accession>A0AB34JP93</accession>
<evidence type="ECO:0000256" key="1">
    <source>
        <dbReference type="SAM" id="MobiDB-lite"/>
    </source>
</evidence>
<feature type="compositionally biased region" description="Basic and acidic residues" evidence="1">
    <location>
        <begin position="93"/>
        <end position="109"/>
    </location>
</feature>
<evidence type="ECO:0000313" key="3">
    <source>
        <dbReference type="Proteomes" id="UP001515480"/>
    </source>
</evidence>
<feature type="region of interest" description="Disordered" evidence="1">
    <location>
        <begin position="1"/>
        <end position="40"/>
    </location>
</feature>
<dbReference type="AlphaFoldDB" id="A0AB34JP93"/>
<dbReference type="EMBL" id="JBGBPQ010000006">
    <property type="protein sequence ID" value="KAL1523376.1"/>
    <property type="molecule type" value="Genomic_DNA"/>
</dbReference>
<dbReference type="SUPFAM" id="SSF58038">
    <property type="entry name" value="SNARE fusion complex"/>
    <property type="match status" value="1"/>
</dbReference>
<feature type="compositionally biased region" description="Gly residues" evidence="1">
    <location>
        <begin position="110"/>
        <end position="121"/>
    </location>
</feature>
<proteinExistence type="predicted"/>
<dbReference type="Proteomes" id="UP001515480">
    <property type="component" value="Unassembled WGS sequence"/>
</dbReference>
<organism evidence="2 3">
    <name type="scientific">Prymnesium parvum</name>
    <name type="common">Toxic golden alga</name>
    <dbReference type="NCBI Taxonomy" id="97485"/>
    <lineage>
        <taxon>Eukaryota</taxon>
        <taxon>Haptista</taxon>
        <taxon>Haptophyta</taxon>
        <taxon>Prymnesiophyceae</taxon>
        <taxon>Prymnesiales</taxon>
        <taxon>Prymnesiaceae</taxon>
        <taxon>Prymnesium</taxon>
    </lineage>
</organism>
<feature type="region of interest" description="Disordered" evidence="1">
    <location>
        <begin position="93"/>
        <end position="121"/>
    </location>
</feature>
<evidence type="ECO:0000313" key="2">
    <source>
        <dbReference type="EMBL" id="KAL1523376.1"/>
    </source>
</evidence>
<protein>
    <submittedName>
        <fullName evidence="2">Uncharacterized protein</fullName>
    </submittedName>
</protein>